<dbReference type="Gene3D" id="2.60.120.10">
    <property type="entry name" value="Jelly Rolls"/>
    <property type="match status" value="1"/>
</dbReference>
<dbReference type="CDD" id="cd02209">
    <property type="entry name" value="cupin_XRE_C"/>
    <property type="match status" value="1"/>
</dbReference>
<dbReference type="InterPro" id="IPR050807">
    <property type="entry name" value="TransReg_Diox_bact_type"/>
</dbReference>
<dbReference type="SMART" id="SM00530">
    <property type="entry name" value="HTH_XRE"/>
    <property type="match status" value="1"/>
</dbReference>
<evidence type="ECO:0000313" key="4">
    <source>
        <dbReference type="Proteomes" id="UP001398420"/>
    </source>
</evidence>
<name>A0ABU9LP58_9BACL</name>
<dbReference type="PANTHER" id="PTHR46797:SF25">
    <property type="entry name" value="TRANSCRIPTIONAL REGULATOR"/>
    <property type="match status" value="1"/>
</dbReference>
<proteinExistence type="predicted"/>
<feature type="domain" description="HTH cro/C1-type" evidence="2">
    <location>
        <begin position="8"/>
        <end position="62"/>
    </location>
</feature>
<keyword evidence="1" id="KW-0238">DNA-binding</keyword>
<dbReference type="InterPro" id="IPR014710">
    <property type="entry name" value="RmlC-like_jellyroll"/>
</dbReference>
<accession>A0ABU9LP58</accession>
<organism evidence="3 4">
    <name type="scientific">Kurthia gibsonii</name>
    <dbReference type="NCBI Taxonomy" id="33946"/>
    <lineage>
        <taxon>Bacteria</taxon>
        <taxon>Bacillati</taxon>
        <taxon>Bacillota</taxon>
        <taxon>Bacilli</taxon>
        <taxon>Bacillales</taxon>
        <taxon>Caryophanaceae</taxon>
        <taxon>Kurthia</taxon>
    </lineage>
</organism>
<dbReference type="SUPFAM" id="SSF47413">
    <property type="entry name" value="lambda repressor-like DNA-binding domains"/>
    <property type="match status" value="1"/>
</dbReference>
<dbReference type="EMBL" id="JBCEWA010000005">
    <property type="protein sequence ID" value="MEL5988421.1"/>
    <property type="molecule type" value="Genomic_DNA"/>
</dbReference>
<dbReference type="CDD" id="cd00093">
    <property type="entry name" value="HTH_XRE"/>
    <property type="match status" value="1"/>
</dbReference>
<dbReference type="InterPro" id="IPR001387">
    <property type="entry name" value="Cro/C1-type_HTH"/>
</dbReference>
<sequence>MSTIGKQIRIRRKELKMTLKELSEKTNVSISFLSQVELDKCSPTLETLRKIADTLQIHPSAFFSDTEQEEYKLPFIYKDLSNGITDANFKPLHVTLKPYENRGDEIQHFGHEFIYVIEGEVHITLEKKDYFLKKGETLFYDASKGHYWRNETANSCELIVISNI</sequence>
<gene>
    <name evidence="3" type="ORF">AAF454_08370</name>
</gene>
<dbReference type="InterPro" id="IPR011051">
    <property type="entry name" value="RmlC_Cupin_sf"/>
</dbReference>
<dbReference type="PANTHER" id="PTHR46797">
    <property type="entry name" value="HTH-TYPE TRANSCRIPTIONAL REGULATOR"/>
    <property type="match status" value="1"/>
</dbReference>
<dbReference type="SUPFAM" id="SSF51182">
    <property type="entry name" value="RmlC-like cupins"/>
    <property type="match status" value="1"/>
</dbReference>
<dbReference type="PROSITE" id="PS50943">
    <property type="entry name" value="HTH_CROC1"/>
    <property type="match status" value="1"/>
</dbReference>
<dbReference type="Pfam" id="PF07883">
    <property type="entry name" value="Cupin_2"/>
    <property type="match status" value="1"/>
</dbReference>
<comment type="caution">
    <text evidence="3">The sequence shown here is derived from an EMBL/GenBank/DDBJ whole genome shotgun (WGS) entry which is preliminary data.</text>
</comment>
<dbReference type="InterPro" id="IPR010982">
    <property type="entry name" value="Lambda_DNA-bd_dom_sf"/>
</dbReference>
<dbReference type="Gene3D" id="1.10.260.40">
    <property type="entry name" value="lambda repressor-like DNA-binding domains"/>
    <property type="match status" value="1"/>
</dbReference>
<dbReference type="InterPro" id="IPR013096">
    <property type="entry name" value="Cupin_2"/>
</dbReference>
<dbReference type="RefSeq" id="WP_231726978.1">
    <property type="nucleotide sequence ID" value="NZ_JALKQX010000005.1"/>
</dbReference>
<protein>
    <submittedName>
        <fullName evidence="3">XRE family transcriptional regulator</fullName>
    </submittedName>
</protein>
<keyword evidence="4" id="KW-1185">Reference proteome</keyword>
<evidence type="ECO:0000256" key="1">
    <source>
        <dbReference type="ARBA" id="ARBA00023125"/>
    </source>
</evidence>
<evidence type="ECO:0000259" key="2">
    <source>
        <dbReference type="PROSITE" id="PS50943"/>
    </source>
</evidence>
<dbReference type="Pfam" id="PF01381">
    <property type="entry name" value="HTH_3"/>
    <property type="match status" value="1"/>
</dbReference>
<evidence type="ECO:0000313" key="3">
    <source>
        <dbReference type="EMBL" id="MEL5988421.1"/>
    </source>
</evidence>
<dbReference type="Proteomes" id="UP001398420">
    <property type="component" value="Unassembled WGS sequence"/>
</dbReference>
<reference evidence="3 4" key="1">
    <citation type="submission" date="2024-04" db="EMBL/GenBank/DDBJ databases">
        <authorList>
            <person name="Wu Y.S."/>
            <person name="Zhang L."/>
        </authorList>
    </citation>
    <scope>NUCLEOTIDE SEQUENCE [LARGE SCALE GENOMIC DNA]</scope>
    <source>
        <strain evidence="3 4">KG-01</strain>
    </source>
</reference>